<dbReference type="Gene3D" id="1.10.3720.10">
    <property type="entry name" value="MetI-like"/>
    <property type="match status" value="1"/>
</dbReference>
<evidence type="ECO:0000256" key="6">
    <source>
        <dbReference type="ARBA" id="ARBA00023136"/>
    </source>
</evidence>
<evidence type="ECO:0000313" key="9">
    <source>
        <dbReference type="EMBL" id="VVE16961.1"/>
    </source>
</evidence>
<accession>A0A5E4VXV5</accession>
<dbReference type="SUPFAM" id="SSF161098">
    <property type="entry name" value="MetI-like"/>
    <property type="match status" value="1"/>
</dbReference>
<dbReference type="EMBL" id="CABPRZ010000011">
    <property type="protein sequence ID" value="VVE16961.1"/>
    <property type="molecule type" value="Genomic_DNA"/>
</dbReference>
<dbReference type="PANTHER" id="PTHR43386">
    <property type="entry name" value="OLIGOPEPTIDE TRANSPORT SYSTEM PERMEASE PROTEIN APPC"/>
    <property type="match status" value="1"/>
</dbReference>
<evidence type="ECO:0000256" key="5">
    <source>
        <dbReference type="ARBA" id="ARBA00022989"/>
    </source>
</evidence>
<feature type="transmembrane region" description="Helical" evidence="7">
    <location>
        <begin position="122"/>
        <end position="146"/>
    </location>
</feature>
<feature type="transmembrane region" description="Helical" evidence="7">
    <location>
        <begin position="193"/>
        <end position="218"/>
    </location>
</feature>
<feature type="domain" description="ABC transmembrane type-1" evidence="8">
    <location>
        <begin position="73"/>
        <end position="261"/>
    </location>
</feature>
<sequence length="275" mass="29431">MNTGWKLFLANRGAVAGALVLVLIVLSAMLGPVLYHVAPFDMVGAPMTGPGGEQPLGTDYLGRDVLAGLLYGARTTLEMGVAATLCTVFIGVTIGALAGFHGGWVDNLLMRITEFFQVLPPILLAMVLVAVIGPSILTIVLVIGAVSWTPIARLTRAEFMKIKEREFVMAARAVGARSLRIMFRVILPNALPPLIVSGALTIGVAILFESGLSFIGLGDPDVMSWGYMIGNSRDRIFDSWWAVMFPGLAIFLTVFAISLIGDGLNDAFNPKLRNR</sequence>
<dbReference type="GO" id="GO:0055085">
    <property type="term" value="P:transmembrane transport"/>
    <property type="evidence" value="ECO:0007669"/>
    <property type="project" value="InterPro"/>
</dbReference>
<comment type="similarity">
    <text evidence="7">Belongs to the binding-protein-dependent transport system permease family.</text>
</comment>
<name>A0A5E4VXV5_9BURK</name>
<keyword evidence="2 7" id="KW-0813">Transport</keyword>
<keyword evidence="3" id="KW-1003">Cell membrane</keyword>
<keyword evidence="10" id="KW-1185">Reference proteome</keyword>
<evidence type="ECO:0000256" key="3">
    <source>
        <dbReference type="ARBA" id="ARBA00022475"/>
    </source>
</evidence>
<protein>
    <submittedName>
        <fullName evidence="9">ABC transporter permease</fullName>
    </submittedName>
</protein>
<gene>
    <name evidence="9" type="ORF">PTE30175_02847</name>
</gene>
<organism evidence="9 10">
    <name type="scientific">Pandoraea terrae</name>
    <dbReference type="NCBI Taxonomy" id="1537710"/>
    <lineage>
        <taxon>Bacteria</taxon>
        <taxon>Pseudomonadati</taxon>
        <taxon>Pseudomonadota</taxon>
        <taxon>Betaproteobacteria</taxon>
        <taxon>Burkholderiales</taxon>
        <taxon>Burkholderiaceae</taxon>
        <taxon>Pandoraea</taxon>
    </lineage>
</organism>
<feature type="transmembrane region" description="Helical" evidence="7">
    <location>
        <begin position="15"/>
        <end position="37"/>
    </location>
</feature>
<dbReference type="OrthoDB" id="9783218at2"/>
<dbReference type="AlphaFoldDB" id="A0A5E4VXV5"/>
<dbReference type="InterPro" id="IPR035906">
    <property type="entry name" value="MetI-like_sf"/>
</dbReference>
<evidence type="ECO:0000256" key="7">
    <source>
        <dbReference type="RuleBase" id="RU363032"/>
    </source>
</evidence>
<dbReference type="PROSITE" id="PS50928">
    <property type="entry name" value="ABC_TM1"/>
    <property type="match status" value="1"/>
</dbReference>
<dbReference type="Proteomes" id="UP000414233">
    <property type="component" value="Unassembled WGS sequence"/>
</dbReference>
<dbReference type="PANTHER" id="PTHR43386:SF1">
    <property type="entry name" value="D,D-DIPEPTIDE TRANSPORT SYSTEM PERMEASE PROTEIN DDPC-RELATED"/>
    <property type="match status" value="1"/>
</dbReference>
<evidence type="ECO:0000259" key="8">
    <source>
        <dbReference type="PROSITE" id="PS50928"/>
    </source>
</evidence>
<evidence type="ECO:0000256" key="1">
    <source>
        <dbReference type="ARBA" id="ARBA00004651"/>
    </source>
</evidence>
<proteinExistence type="inferred from homology"/>
<keyword evidence="6 7" id="KW-0472">Membrane</keyword>
<evidence type="ECO:0000256" key="2">
    <source>
        <dbReference type="ARBA" id="ARBA00022448"/>
    </source>
</evidence>
<reference evidence="9 10" key="1">
    <citation type="submission" date="2019-08" db="EMBL/GenBank/DDBJ databases">
        <authorList>
            <person name="Peeters C."/>
        </authorList>
    </citation>
    <scope>NUCLEOTIDE SEQUENCE [LARGE SCALE GENOMIC DNA]</scope>
    <source>
        <strain evidence="9 10">LMG 30175</strain>
    </source>
</reference>
<feature type="transmembrane region" description="Helical" evidence="7">
    <location>
        <begin position="81"/>
        <end position="102"/>
    </location>
</feature>
<dbReference type="InterPro" id="IPR025966">
    <property type="entry name" value="OppC_N"/>
</dbReference>
<dbReference type="RefSeq" id="WP_150697705.1">
    <property type="nucleotide sequence ID" value="NZ_CABPRZ010000011.1"/>
</dbReference>
<evidence type="ECO:0000313" key="10">
    <source>
        <dbReference type="Proteomes" id="UP000414233"/>
    </source>
</evidence>
<feature type="transmembrane region" description="Helical" evidence="7">
    <location>
        <begin position="239"/>
        <end position="260"/>
    </location>
</feature>
<dbReference type="CDD" id="cd06261">
    <property type="entry name" value="TM_PBP2"/>
    <property type="match status" value="1"/>
</dbReference>
<dbReference type="InterPro" id="IPR000515">
    <property type="entry name" value="MetI-like"/>
</dbReference>
<dbReference type="Pfam" id="PF12911">
    <property type="entry name" value="OppC_N"/>
    <property type="match status" value="1"/>
</dbReference>
<comment type="subcellular location">
    <subcellularLocation>
        <location evidence="1 7">Cell membrane</location>
        <topology evidence="1 7">Multi-pass membrane protein</topology>
    </subcellularLocation>
</comment>
<dbReference type="Pfam" id="PF00528">
    <property type="entry name" value="BPD_transp_1"/>
    <property type="match status" value="1"/>
</dbReference>
<dbReference type="GO" id="GO:0005886">
    <property type="term" value="C:plasma membrane"/>
    <property type="evidence" value="ECO:0007669"/>
    <property type="project" value="UniProtKB-SubCell"/>
</dbReference>
<dbReference type="InterPro" id="IPR050366">
    <property type="entry name" value="BP-dependent_transpt_permease"/>
</dbReference>
<evidence type="ECO:0000256" key="4">
    <source>
        <dbReference type="ARBA" id="ARBA00022692"/>
    </source>
</evidence>
<keyword evidence="5 7" id="KW-1133">Transmembrane helix</keyword>
<keyword evidence="4 7" id="KW-0812">Transmembrane</keyword>